<comment type="caution">
    <text evidence="2">The sequence shown here is derived from an EMBL/GenBank/DDBJ whole genome shotgun (WGS) entry which is preliminary data.</text>
</comment>
<keyword evidence="3" id="KW-1185">Reference proteome</keyword>
<reference evidence="2 3" key="1">
    <citation type="journal article" date="2018" name="Sci. Rep.">
        <title>Genomic signatures of local adaptation to the degree of environmental predictability in rotifers.</title>
        <authorList>
            <person name="Franch-Gras L."/>
            <person name="Hahn C."/>
            <person name="Garcia-Roger E.M."/>
            <person name="Carmona M.J."/>
            <person name="Serra M."/>
            <person name="Gomez A."/>
        </authorList>
    </citation>
    <scope>NUCLEOTIDE SEQUENCE [LARGE SCALE GENOMIC DNA]</scope>
    <source>
        <strain evidence="2">HYR1</strain>
    </source>
</reference>
<feature type="chain" id="PRO_5017980874" evidence="1">
    <location>
        <begin position="19"/>
        <end position="162"/>
    </location>
</feature>
<gene>
    <name evidence="2" type="ORF">BpHYR1_021781</name>
</gene>
<evidence type="ECO:0000313" key="2">
    <source>
        <dbReference type="EMBL" id="RMZ95301.1"/>
    </source>
</evidence>
<keyword evidence="1" id="KW-0732">Signal</keyword>
<evidence type="ECO:0000313" key="3">
    <source>
        <dbReference type="Proteomes" id="UP000276133"/>
    </source>
</evidence>
<dbReference type="EMBL" id="REGN01012467">
    <property type="protein sequence ID" value="RMZ95301.1"/>
    <property type="molecule type" value="Genomic_DNA"/>
</dbReference>
<evidence type="ECO:0000256" key="1">
    <source>
        <dbReference type="SAM" id="SignalP"/>
    </source>
</evidence>
<dbReference type="AlphaFoldDB" id="A0A3M7P880"/>
<feature type="signal peptide" evidence="1">
    <location>
        <begin position="1"/>
        <end position="18"/>
    </location>
</feature>
<name>A0A3M7P880_BRAPC</name>
<protein>
    <submittedName>
        <fullName evidence="2">Uncharacterized protein</fullName>
    </submittedName>
</protein>
<proteinExistence type="predicted"/>
<sequence>MLIITIIFFFASIPYFQNFLHTDIDLVKKNVIPTHMSRENYHFNKMEYFRHDPDCSPQLYFVCIRAENQYFRALPRHALDLIDSLLAPQLNPKITFKSIKIDLIILHIDEVSLVERDFLGPSSIILHDFILVLANLVQVAEAALLLEHSFLFNKKDGILENI</sequence>
<dbReference type="Proteomes" id="UP000276133">
    <property type="component" value="Unassembled WGS sequence"/>
</dbReference>
<accession>A0A3M7P880</accession>
<organism evidence="2 3">
    <name type="scientific">Brachionus plicatilis</name>
    <name type="common">Marine rotifer</name>
    <name type="synonym">Brachionus muelleri</name>
    <dbReference type="NCBI Taxonomy" id="10195"/>
    <lineage>
        <taxon>Eukaryota</taxon>
        <taxon>Metazoa</taxon>
        <taxon>Spiralia</taxon>
        <taxon>Gnathifera</taxon>
        <taxon>Rotifera</taxon>
        <taxon>Eurotatoria</taxon>
        <taxon>Monogononta</taxon>
        <taxon>Pseudotrocha</taxon>
        <taxon>Ploima</taxon>
        <taxon>Brachionidae</taxon>
        <taxon>Brachionus</taxon>
    </lineage>
</organism>